<gene>
    <name evidence="1" type="ORF">RJ641_033478</name>
</gene>
<comment type="caution">
    <text evidence="1">The sequence shown here is derived from an EMBL/GenBank/DDBJ whole genome shotgun (WGS) entry which is preliminary data.</text>
</comment>
<proteinExistence type="predicted"/>
<reference evidence="1 2" key="1">
    <citation type="submission" date="2023-12" db="EMBL/GenBank/DDBJ databases">
        <title>A high-quality genome assembly for Dillenia turbinata (Dilleniales).</title>
        <authorList>
            <person name="Chanderbali A."/>
        </authorList>
    </citation>
    <scope>NUCLEOTIDE SEQUENCE [LARGE SCALE GENOMIC DNA]</scope>
    <source>
        <strain evidence="1">LSX21</strain>
        <tissue evidence="1">Leaf</tissue>
    </source>
</reference>
<dbReference type="Proteomes" id="UP001370490">
    <property type="component" value="Unassembled WGS sequence"/>
</dbReference>
<evidence type="ECO:0000313" key="2">
    <source>
        <dbReference type="Proteomes" id="UP001370490"/>
    </source>
</evidence>
<dbReference type="AlphaFoldDB" id="A0AAN8VYB1"/>
<organism evidence="1 2">
    <name type="scientific">Dillenia turbinata</name>
    <dbReference type="NCBI Taxonomy" id="194707"/>
    <lineage>
        <taxon>Eukaryota</taxon>
        <taxon>Viridiplantae</taxon>
        <taxon>Streptophyta</taxon>
        <taxon>Embryophyta</taxon>
        <taxon>Tracheophyta</taxon>
        <taxon>Spermatophyta</taxon>
        <taxon>Magnoliopsida</taxon>
        <taxon>eudicotyledons</taxon>
        <taxon>Gunneridae</taxon>
        <taxon>Pentapetalae</taxon>
        <taxon>Dilleniales</taxon>
        <taxon>Dilleniaceae</taxon>
        <taxon>Dillenia</taxon>
    </lineage>
</organism>
<protein>
    <submittedName>
        <fullName evidence="1">Uncharacterized protein</fullName>
    </submittedName>
</protein>
<dbReference type="Gene3D" id="2.130.10.10">
    <property type="entry name" value="YVTN repeat-like/Quinoprotein amine dehydrogenase"/>
    <property type="match status" value="1"/>
</dbReference>
<sequence>MWRPRPDRGLQEYRRKIEELMTVDSEGRTFRMLVFRGSLKSSRKSIKMIDEMRRDDSLDFHVCTKHPRRFPKVSLSFSQMNVLLVNYDHTEAWILDAPRLKDDFYTNIMDWGKSNAVGDYHTNLAWFDNGKMVAGGNFSSKLQLWDAESSKFVLSLSLSQNVE</sequence>
<evidence type="ECO:0000313" key="1">
    <source>
        <dbReference type="EMBL" id="KAK6936448.1"/>
    </source>
</evidence>
<dbReference type="EMBL" id="JBAMMX010000007">
    <property type="protein sequence ID" value="KAK6936448.1"/>
    <property type="molecule type" value="Genomic_DNA"/>
</dbReference>
<dbReference type="InterPro" id="IPR015943">
    <property type="entry name" value="WD40/YVTN_repeat-like_dom_sf"/>
</dbReference>
<keyword evidence="2" id="KW-1185">Reference proteome</keyword>
<accession>A0AAN8VYB1</accession>
<name>A0AAN8VYB1_9MAGN</name>